<dbReference type="InterPro" id="IPR011766">
    <property type="entry name" value="TPP_enzyme_TPP-bd"/>
</dbReference>
<evidence type="ECO:0000259" key="5">
    <source>
        <dbReference type="Pfam" id="PF00205"/>
    </source>
</evidence>
<organism evidence="8 9">
    <name type="scientific">Agrobacterium vitis</name>
    <name type="common">Rhizobium vitis</name>
    <dbReference type="NCBI Taxonomy" id="373"/>
    <lineage>
        <taxon>Bacteria</taxon>
        <taxon>Pseudomonadati</taxon>
        <taxon>Pseudomonadota</taxon>
        <taxon>Alphaproteobacteria</taxon>
        <taxon>Hyphomicrobiales</taxon>
        <taxon>Rhizobiaceae</taxon>
        <taxon>Rhizobium/Agrobacterium group</taxon>
        <taxon>Agrobacterium</taxon>
    </lineage>
</organism>
<dbReference type="Pfam" id="PF00205">
    <property type="entry name" value="TPP_enzyme_M"/>
    <property type="match status" value="1"/>
</dbReference>
<evidence type="ECO:0000259" key="7">
    <source>
        <dbReference type="Pfam" id="PF02776"/>
    </source>
</evidence>
<comment type="similarity">
    <text evidence="2 4">Belongs to the TPP enzyme family.</text>
</comment>
<dbReference type="GO" id="GO:0009097">
    <property type="term" value="P:isoleucine biosynthetic process"/>
    <property type="evidence" value="ECO:0007669"/>
    <property type="project" value="TreeGrafter"/>
</dbReference>
<reference evidence="8 9" key="1">
    <citation type="submission" date="2019-12" db="EMBL/GenBank/DDBJ databases">
        <title>Whole-genome sequencing of Allorhizobium vitis.</title>
        <authorList>
            <person name="Gan H.M."/>
            <person name="Szegedi E."/>
            <person name="Burr T."/>
            <person name="Savka M.A."/>
        </authorList>
    </citation>
    <scope>NUCLEOTIDE SEQUENCE [LARGE SCALE GENOMIC DNA]</scope>
    <source>
        <strain evidence="8 9">CG989</strain>
    </source>
</reference>
<dbReference type="GO" id="GO:0050660">
    <property type="term" value="F:flavin adenine dinucleotide binding"/>
    <property type="evidence" value="ECO:0007669"/>
    <property type="project" value="TreeGrafter"/>
</dbReference>
<feature type="domain" description="Thiamine pyrophosphate enzyme N-terminal TPP-binding" evidence="7">
    <location>
        <begin position="5"/>
        <end position="121"/>
    </location>
</feature>
<dbReference type="Pfam" id="PF02776">
    <property type="entry name" value="TPP_enzyme_N"/>
    <property type="match status" value="1"/>
</dbReference>
<feature type="domain" description="Thiamine pyrophosphate enzyme TPP-binding" evidence="6">
    <location>
        <begin position="394"/>
        <end position="539"/>
    </location>
</feature>
<feature type="domain" description="Thiamine pyrophosphate enzyme central" evidence="5">
    <location>
        <begin position="190"/>
        <end position="322"/>
    </location>
</feature>
<dbReference type="CDD" id="cd07035">
    <property type="entry name" value="TPP_PYR_POX_like"/>
    <property type="match status" value="1"/>
</dbReference>
<dbReference type="GO" id="GO:0003984">
    <property type="term" value="F:acetolactate synthase activity"/>
    <property type="evidence" value="ECO:0007669"/>
    <property type="project" value="TreeGrafter"/>
</dbReference>
<dbReference type="RefSeq" id="WP_156547124.1">
    <property type="nucleotide sequence ID" value="NZ_JABAEJ010000002.1"/>
</dbReference>
<dbReference type="InterPro" id="IPR029061">
    <property type="entry name" value="THDP-binding"/>
</dbReference>
<keyword evidence="3 4" id="KW-0786">Thiamine pyrophosphate</keyword>
<dbReference type="EMBL" id="WPHM01000002">
    <property type="protein sequence ID" value="MUZ56982.1"/>
    <property type="molecule type" value="Genomic_DNA"/>
</dbReference>
<dbReference type="InterPro" id="IPR029035">
    <property type="entry name" value="DHS-like_NAD/FAD-binding_dom"/>
</dbReference>
<accession>A0AAE4WAE9</accession>
<dbReference type="SUPFAM" id="SSF52467">
    <property type="entry name" value="DHS-like NAD/FAD-binding domain"/>
    <property type="match status" value="1"/>
</dbReference>
<dbReference type="GO" id="GO:0005948">
    <property type="term" value="C:acetolactate synthase complex"/>
    <property type="evidence" value="ECO:0007669"/>
    <property type="project" value="TreeGrafter"/>
</dbReference>
<dbReference type="GO" id="GO:0030976">
    <property type="term" value="F:thiamine pyrophosphate binding"/>
    <property type="evidence" value="ECO:0007669"/>
    <property type="project" value="InterPro"/>
</dbReference>
<dbReference type="SUPFAM" id="SSF52518">
    <property type="entry name" value="Thiamin diphosphate-binding fold (THDP-binding)"/>
    <property type="match status" value="2"/>
</dbReference>
<evidence type="ECO:0000313" key="9">
    <source>
        <dbReference type="Proteomes" id="UP000436692"/>
    </source>
</evidence>
<evidence type="ECO:0000256" key="3">
    <source>
        <dbReference type="ARBA" id="ARBA00023052"/>
    </source>
</evidence>
<dbReference type="Proteomes" id="UP000436692">
    <property type="component" value="Unassembled WGS sequence"/>
</dbReference>
<dbReference type="GO" id="GO:0009099">
    <property type="term" value="P:L-valine biosynthetic process"/>
    <property type="evidence" value="ECO:0007669"/>
    <property type="project" value="TreeGrafter"/>
</dbReference>
<dbReference type="FunFam" id="3.40.50.970:FF:000007">
    <property type="entry name" value="Acetolactate synthase"/>
    <property type="match status" value="1"/>
</dbReference>
<dbReference type="InterPro" id="IPR012000">
    <property type="entry name" value="Thiamin_PyroP_enz_cen_dom"/>
</dbReference>
<evidence type="ECO:0000256" key="2">
    <source>
        <dbReference type="ARBA" id="ARBA00007812"/>
    </source>
</evidence>
<dbReference type="InterPro" id="IPR045229">
    <property type="entry name" value="TPP_enz"/>
</dbReference>
<dbReference type="Gene3D" id="3.40.50.970">
    <property type="match status" value="2"/>
</dbReference>
<dbReference type="Gene3D" id="3.40.50.1220">
    <property type="entry name" value="TPP-binding domain"/>
    <property type="match status" value="1"/>
</dbReference>
<dbReference type="PANTHER" id="PTHR18968">
    <property type="entry name" value="THIAMINE PYROPHOSPHATE ENZYMES"/>
    <property type="match status" value="1"/>
</dbReference>
<comment type="cofactor">
    <cofactor evidence="1">
        <name>thiamine diphosphate</name>
        <dbReference type="ChEBI" id="CHEBI:58937"/>
    </cofactor>
</comment>
<evidence type="ECO:0000313" key="8">
    <source>
        <dbReference type="EMBL" id="MUZ56982.1"/>
    </source>
</evidence>
<evidence type="ECO:0000256" key="1">
    <source>
        <dbReference type="ARBA" id="ARBA00001964"/>
    </source>
</evidence>
<dbReference type="GO" id="GO:0000287">
    <property type="term" value="F:magnesium ion binding"/>
    <property type="evidence" value="ECO:0007669"/>
    <property type="project" value="InterPro"/>
</dbReference>
<gene>
    <name evidence="8" type="ORF">GOZ95_05845</name>
</gene>
<dbReference type="CDD" id="cd02004">
    <property type="entry name" value="TPP_BZL_OCoD_HPCL"/>
    <property type="match status" value="1"/>
</dbReference>
<comment type="caution">
    <text evidence="8">The sequence shown here is derived from an EMBL/GenBank/DDBJ whole genome shotgun (WGS) entry which is preliminary data.</text>
</comment>
<evidence type="ECO:0000256" key="4">
    <source>
        <dbReference type="RuleBase" id="RU362132"/>
    </source>
</evidence>
<protein>
    <submittedName>
        <fullName evidence="8">Thiamine pyrophosphate-binding protein</fullName>
    </submittedName>
</protein>
<proteinExistence type="inferred from homology"/>
<dbReference type="PANTHER" id="PTHR18968:SF166">
    <property type="entry name" value="2-HYDROXYACYL-COA LYASE 2"/>
    <property type="match status" value="1"/>
</dbReference>
<dbReference type="AlphaFoldDB" id="A0AAE4WAE9"/>
<name>A0AAE4WAE9_AGRVI</name>
<sequence>MSIENGGSLVVRTLKAAGAKQAFGLHGAHIDAIFQAALDLDFPIIDTRHEVSAGHAAEGYARVSGQFGVALVTAGGGFTNVVTSLANAWLDRTPVVVITGSGPLRDDETNTLQAGIDQVAMAVPVTKWAHRVVSTDHIPRLLEQAIRIATAAPQGPVLLDMPWDILTGPAGVAAAERVQSFAEPVAASGIDQALDLLARAERPVIVAGGEITRGHGAEALARFCGETGIPAVADFEGLTSLSDLPEGTGCGLVQGLFGLGANAPDVVIMAGMRFGLTTAHGSGILIPHSAKIIQIDPDPREFGRLQPIEMGLNGGVAATVGAMANAAAVRGGDKVRLEGWRKHLSGHVSARFDQLVKDCSSAPSERLHPFVASRLVCEIAAPGNVVVADGALTYLWLSETIARSRPRSFLCHGYLGAMGVGFGTALGAQKAAGDEGRRAILITGDGAVGYALGEFDTALRNDLPLIVVVMNNYSWGATQHFQKLAVGPNRVTKTMLPNGRYHEVAEAMNCSGYLATDESSLRDALTQALAGNRPACINVQVDLDPIPPEERIIMGGMPFDKDFQ</sequence>
<dbReference type="InterPro" id="IPR012001">
    <property type="entry name" value="Thiamin_PyroP_enz_TPP-bd_dom"/>
</dbReference>
<dbReference type="Pfam" id="PF02775">
    <property type="entry name" value="TPP_enzyme_C"/>
    <property type="match status" value="1"/>
</dbReference>
<evidence type="ECO:0000259" key="6">
    <source>
        <dbReference type="Pfam" id="PF02775"/>
    </source>
</evidence>